<dbReference type="Pfam" id="PF00578">
    <property type="entry name" value="AhpC-TSA"/>
    <property type="match status" value="1"/>
</dbReference>
<sequence>MTTAISHRSALLALALGLSAAIAHAAPRVGEPAPAFAAVDSNGRSVKLADFAGRTVVLEWTNHGCPYVQKWYQGGMQALQKDATGKGAVWLTVLSSAPGTQGHVDGPTANRMMKEQGAVPTHYLLDPEGRVGRAYGAQVTPHMYVIAPDGRLAYAGGIDSIASADVSDIAKAEPLARLAIDAVLAGRPVAKAQTRPYGCSVKYAN</sequence>
<feature type="signal peptide" evidence="1">
    <location>
        <begin position="1"/>
        <end position="25"/>
    </location>
</feature>
<dbReference type="PROSITE" id="PS51352">
    <property type="entry name" value="THIOREDOXIN_2"/>
    <property type="match status" value="1"/>
</dbReference>
<dbReference type="STRING" id="1000565.METUNv1_00699"/>
<dbReference type="GO" id="GO:0016209">
    <property type="term" value="F:antioxidant activity"/>
    <property type="evidence" value="ECO:0007669"/>
    <property type="project" value="InterPro"/>
</dbReference>
<dbReference type="Gene3D" id="3.40.30.10">
    <property type="entry name" value="Glutaredoxin"/>
    <property type="match status" value="1"/>
</dbReference>
<organism evidence="3 4">
    <name type="scientific">Methyloversatilis universalis (strain ATCC BAA-1314 / DSM 25237 / JCM 13912 / CCUG 52030 / FAM5)</name>
    <dbReference type="NCBI Taxonomy" id="1000565"/>
    <lineage>
        <taxon>Bacteria</taxon>
        <taxon>Pseudomonadati</taxon>
        <taxon>Pseudomonadota</taxon>
        <taxon>Betaproteobacteria</taxon>
        <taxon>Nitrosomonadales</taxon>
        <taxon>Sterolibacteriaceae</taxon>
        <taxon>Methyloversatilis</taxon>
    </lineage>
</organism>
<feature type="chain" id="PRO_5003330829" evidence="1">
    <location>
        <begin position="26"/>
        <end position="205"/>
    </location>
</feature>
<dbReference type="RefSeq" id="WP_008058858.1">
    <property type="nucleotide sequence ID" value="NZ_AFHG01000030.1"/>
</dbReference>
<dbReference type="InterPro" id="IPR047262">
    <property type="entry name" value="PRX-like1"/>
</dbReference>
<feature type="domain" description="Thioredoxin" evidence="2">
    <location>
        <begin position="27"/>
        <end position="185"/>
    </location>
</feature>
<evidence type="ECO:0000313" key="4">
    <source>
        <dbReference type="Proteomes" id="UP000005019"/>
    </source>
</evidence>
<dbReference type="PANTHER" id="PTHR43640:SF1">
    <property type="entry name" value="THIOREDOXIN-DEPENDENT PEROXIREDOXIN"/>
    <property type="match status" value="1"/>
</dbReference>
<dbReference type="SUPFAM" id="SSF52833">
    <property type="entry name" value="Thioredoxin-like"/>
    <property type="match status" value="1"/>
</dbReference>
<evidence type="ECO:0000259" key="2">
    <source>
        <dbReference type="PROSITE" id="PS51352"/>
    </source>
</evidence>
<keyword evidence="1" id="KW-0732">Signal</keyword>
<dbReference type="PANTHER" id="PTHR43640">
    <property type="entry name" value="OS07G0260300 PROTEIN"/>
    <property type="match status" value="1"/>
</dbReference>
<dbReference type="EMBL" id="AFHG01000030">
    <property type="protein sequence ID" value="EGK72870.1"/>
    <property type="molecule type" value="Genomic_DNA"/>
</dbReference>
<evidence type="ECO:0000256" key="1">
    <source>
        <dbReference type="SAM" id="SignalP"/>
    </source>
</evidence>
<dbReference type="InterPro" id="IPR013766">
    <property type="entry name" value="Thioredoxin_domain"/>
</dbReference>
<dbReference type="Proteomes" id="UP000005019">
    <property type="component" value="Unassembled WGS sequence"/>
</dbReference>
<dbReference type="InterPro" id="IPR036249">
    <property type="entry name" value="Thioredoxin-like_sf"/>
</dbReference>
<accession>F5R979</accession>
<dbReference type="OrthoDB" id="9781543at2"/>
<comment type="caution">
    <text evidence="3">The sequence shown here is derived from an EMBL/GenBank/DDBJ whole genome shotgun (WGS) entry which is preliminary data.</text>
</comment>
<dbReference type="AlphaFoldDB" id="F5R979"/>
<dbReference type="GO" id="GO:0016491">
    <property type="term" value="F:oxidoreductase activity"/>
    <property type="evidence" value="ECO:0007669"/>
    <property type="project" value="InterPro"/>
</dbReference>
<name>F5R979_METUF</name>
<proteinExistence type="predicted"/>
<gene>
    <name evidence="3" type="ORF">METUNv1_00699</name>
</gene>
<dbReference type="InterPro" id="IPR000866">
    <property type="entry name" value="AhpC/TSA"/>
</dbReference>
<reference evidence="3 4" key="1">
    <citation type="journal article" date="2011" name="J. Bacteriol.">
        <title>Genome sequence of Methyloversatilis universalis FAM5T, a methylotrophic representative of the order Rhodocyclales.</title>
        <authorList>
            <person name="Kittichotirat W."/>
            <person name="Good N.M."/>
            <person name="Hall R."/>
            <person name="Bringel F."/>
            <person name="Lajus A."/>
            <person name="Medigue C."/>
            <person name="Smalley N.E."/>
            <person name="Beck D."/>
            <person name="Bumgarner R."/>
            <person name="Vuilleumier S."/>
            <person name="Kalyuzhnaya M.G."/>
        </authorList>
    </citation>
    <scope>NUCLEOTIDE SEQUENCE [LARGE SCALE GENOMIC DNA]</scope>
    <source>
        <strain evidence="4">ATCC BAA-1314 / JCM 13912 / FAM5</strain>
    </source>
</reference>
<protein>
    <submittedName>
        <fullName evidence="3">Alkyl hydroperoxide reductase</fullName>
    </submittedName>
</protein>
<evidence type="ECO:0000313" key="3">
    <source>
        <dbReference type="EMBL" id="EGK72870.1"/>
    </source>
</evidence>
<keyword evidence="4" id="KW-1185">Reference proteome</keyword>
<dbReference type="eggNOG" id="COG1225">
    <property type="taxonomic scope" value="Bacteria"/>
</dbReference>